<name>A0A8R1EDG7_CAEJA</name>
<proteinExistence type="predicted"/>
<feature type="compositionally biased region" description="Basic and acidic residues" evidence="1">
    <location>
        <begin position="24"/>
        <end position="40"/>
    </location>
</feature>
<dbReference type="AlphaFoldDB" id="A0A8R1EDG7"/>
<evidence type="ECO:0000313" key="2">
    <source>
        <dbReference type="EnsemblMetazoa" id="CJA31532.1"/>
    </source>
</evidence>
<evidence type="ECO:0000313" key="3">
    <source>
        <dbReference type="Proteomes" id="UP000005237"/>
    </source>
</evidence>
<dbReference type="Proteomes" id="UP000005237">
    <property type="component" value="Unassembled WGS sequence"/>
</dbReference>
<reference evidence="3" key="1">
    <citation type="submission" date="2010-08" db="EMBL/GenBank/DDBJ databases">
        <authorList>
            <consortium name="Caenorhabditis japonica Sequencing Consortium"/>
            <person name="Wilson R.K."/>
        </authorList>
    </citation>
    <scope>NUCLEOTIDE SEQUENCE [LARGE SCALE GENOMIC DNA]</scope>
    <source>
        <strain evidence="3">DF5081</strain>
    </source>
</reference>
<evidence type="ECO:0000256" key="1">
    <source>
        <dbReference type="SAM" id="MobiDB-lite"/>
    </source>
</evidence>
<dbReference type="EnsemblMetazoa" id="CJA31532.1">
    <property type="protein sequence ID" value="CJA31532.1"/>
    <property type="gene ID" value="WBGene00207379"/>
</dbReference>
<keyword evidence="3" id="KW-1185">Reference proteome</keyword>
<reference evidence="2" key="2">
    <citation type="submission" date="2022-06" db="UniProtKB">
        <authorList>
            <consortium name="EnsemblMetazoa"/>
        </authorList>
    </citation>
    <scope>IDENTIFICATION</scope>
    <source>
        <strain evidence="2">DF5081</strain>
    </source>
</reference>
<feature type="region of interest" description="Disordered" evidence="1">
    <location>
        <begin position="24"/>
        <end position="47"/>
    </location>
</feature>
<accession>A0A8R1EDG7</accession>
<protein>
    <submittedName>
        <fullName evidence="2">Uncharacterized protein</fullName>
    </submittedName>
</protein>
<sequence length="153" mass="17216">MHEKIKSLEETIVAHQKRIEDMEMAIKDEKKKKEEDPAKVKERRRSIVAQSSCPGKRIVVDIQKKFGGHKQGAPTAPTRRRNIGAGSCVSYWTSEGGWKATASQSCDVKSVCAARFIEKRAQVENILRRRWSADLPPTIYVALRTSAILCKPP</sequence>
<organism evidence="2 3">
    <name type="scientific">Caenorhabditis japonica</name>
    <dbReference type="NCBI Taxonomy" id="281687"/>
    <lineage>
        <taxon>Eukaryota</taxon>
        <taxon>Metazoa</taxon>
        <taxon>Ecdysozoa</taxon>
        <taxon>Nematoda</taxon>
        <taxon>Chromadorea</taxon>
        <taxon>Rhabditida</taxon>
        <taxon>Rhabditina</taxon>
        <taxon>Rhabditomorpha</taxon>
        <taxon>Rhabditoidea</taxon>
        <taxon>Rhabditidae</taxon>
        <taxon>Peloderinae</taxon>
        <taxon>Caenorhabditis</taxon>
    </lineage>
</organism>